<accession>A0ABW3IE62</accession>
<gene>
    <name evidence="2" type="ORF">ACFQ1G_05720</name>
</gene>
<protein>
    <submittedName>
        <fullName evidence="2">DUF4810 domain-containing protein</fullName>
    </submittedName>
</protein>
<proteinExistence type="predicted"/>
<evidence type="ECO:0000313" key="2">
    <source>
        <dbReference type="EMBL" id="MFD0976281.1"/>
    </source>
</evidence>
<evidence type="ECO:0000256" key="1">
    <source>
        <dbReference type="SAM" id="SignalP"/>
    </source>
</evidence>
<comment type="caution">
    <text evidence="2">The sequence shown here is derived from an EMBL/GenBank/DDBJ whole genome shotgun (WGS) entry which is preliminary data.</text>
</comment>
<feature type="signal peptide" evidence="1">
    <location>
        <begin position="1"/>
        <end position="21"/>
    </location>
</feature>
<dbReference type="RefSeq" id="WP_380737464.1">
    <property type="nucleotide sequence ID" value="NZ_JBHTJP010000032.1"/>
</dbReference>
<organism evidence="2 3">
    <name type="scientific">Salinimicrobium gaetbulicola</name>
    <dbReference type="NCBI Taxonomy" id="999702"/>
    <lineage>
        <taxon>Bacteria</taxon>
        <taxon>Pseudomonadati</taxon>
        <taxon>Bacteroidota</taxon>
        <taxon>Flavobacteriia</taxon>
        <taxon>Flavobacteriales</taxon>
        <taxon>Flavobacteriaceae</taxon>
        <taxon>Salinimicrobium</taxon>
    </lineage>
</organism>
<evidence type="ECO:0000313" key="3">
    <source>
        <dbReference type="Proteomes" id="UP001597100"/>
    </source>
</evidence>
<dbReference type="Pfam" id="PF16068">
    <property type="entry name" value="DUF4810"/>
    <property type="match status" value="1"/>
</dbReference>
<dbReference type="Proteomes" id="UP001597100">
    <property type="component" value="Unassembled WGS sequence"/>
</dbReference>
<dbReference type="EMBL" id="JBHTJP010000032">
    <property type="protein sequence ID" value="MFD0976281.1"/>
    <property type="molecule type" value="Genomic_DNA"/>
</dbReference>
<feature type="chain" id="PRO_5045182361" evidence="1">
    <location>
        <begin position="22"/>
        <end position="114"/>
    </location>
</feature>
<sequence length="114" mass="13038">MKKIILILTVAILAVSCTAPKQLYSWEKYEDASYNYIKKSDEESLTTLLENYKKIISEQTGTRKAVPPGIYADYGFILLQKGEVAQGKDMLAKEIELYPESKIFIERILKLTEL</sequence>
<dbReference type="InterPro" id="IPR014508">
    <property type="entry name" value="UCP020555_TPR-like"/>
</dbReference>
<dbReference type="PROSITE" id="PS51257">
    <property type="entry name" value="PROKAR_LIPOPROTEIN"/>
    <property type="match status" value="1"/>
</dbReference>
<reference evidence="3" key="1">
    <citation type="journal article" date="2019" name="Int. J. Syst. Evol. Microbiol.">
        <title>The Global Catalogue of Microorganisms (GCM) 10K type strain sequencing project: providing services to taxonomists for standard genome sequencing and annotation.</title>
        <authorList>
            <consortium name="The Broad Institute Genomics Platform"/>
            <consortium name="The Broad Institute Genome Sequencing Center for Infectious Disease"/>
            <person name="Wu L."/>
            <person name="Ma J."/>
        </authorList>
    </citation>
    <scope>NUCLEOTIDE SEQUENCE [LARGE SCALE GENOMIC DNA]</scope>
    <source>
        <strain evidence="3">CCUG 60898</strain>
    </source>
</reference>
<name>A0ABW3IE62_9FLAO</name>
<keyword evidence="1" id="KW-0732">Signal</keyword>
<keyword evidence="3" id="KW-1185">Reference proteome</keyword>